<accession>A0A5C6YNL6</accession>
<gene>
    <name evidence="1" type="ORF">ESV24_10015</name>
</gene>
<keyword evidence="2" id="KW-1185">Reference proteome</keyword>
<proteinExistence type="predicted"/>
<protein>
    <recommendedName>
        <fullName evidence="3">Sulfotransferase family protein</fullName>
    </recommendedName>
</protein>
<dbReference type="InterPro" id="IPR040632">
    <property type="entry name" value="Sulfotransfer_4"/>
</dbReference>
<name>A0A5C6YNL6_9FLAO</name>
<dbReference type="Proteomes" id="UP000321945">
    <property type="component" value="Unassembled WGS sequence"/>
</dbReference>
<sequence length="217" mass="25730">MFKNKKSKIFCIGLNKTGTTTLEKVLKDFNFKLGDQTSGELLFKDWYKRDFSSIIKLSKTAKAFQDAPFSFPFTFIALDQYFTNAKFILTLRDSPEQWYNSLLKFHSKLWADGINPPTTEDLKNAKYRYKGFAYESSKAVFNTPDDDPYNKEILLDYYNNHNYQVIEYFRSRPEKLLVINVSDDNDYIRLCDFLNKKPFHKTFPWENKTSEKKKKND</sequence>
<dbReference type="Gene3D" id="3.40.50.300">
    <property type="entry name" value="P-loop containing nucleotide triphosphate hydrolases"/>
    <property type="match status" value="1"/>
</dbReference>
<evidence type="ECO:0000313" key="1">
    <source>
        <dbReference type="EMBL" id="TXD68785.1"/>
    </source>
</evidence>
<evidence type="ECO:0008006" key="3">
    <source>
        <dbReference type="Google" id="ProtNLM"/>
    </source>
</evidence>
<dbReference type="EMBL" id="VORU01000008">
    <property type="protein sequence ID" value="TXD68785.1"/>
    <property type="molecule type" value="Genomic_DNA"/>
</dbReference>
<organism evidence="1 2">
    <name type="scientific">Aequorivita lipolytica</name>
    <dbReference type="NCBI Taxonomy" id="153267"/>
    <lineage>
        <taxon>Bacteria</taxon>
        <taxon>Pseudomonadati</taxon>
        <taxon>Bacteroidota</taxon>
        <taxon>Flavobacteriia</taxon>
        <taxon>Flavobacteriales</taxon>
        <taxon>Flavobacteriaceae</taxon>
        <taxon>Aequorivita</taxon>
    </lineage>
</organism>
<dbReference type="AlphaFoldDB" id="A0A5C6YNL6"/>
<dbReference type="InterPro" id="IPR027417">
    <property type="entry name" value="P-loop_NTPase"/>
</dbReference>
<evidence type="ECO:0000313" key="2">
    <source>
        <dbReference type="Proteomes" id="UP000321945"/>
    </source>
</evidence>
<dbReference type="OrthoDB" id="285690at2"/>
<dbReference type="PANTHER" id="PTHR36978">
    <property type="entry name" value="P-LOOP CONTAINING NUCLEOTIDE TRIPHOSPHATE HYDROLASE"/>
    <property type="match status" value="1"/>
</dbReference>
<reference evidence="1 2" key="1">
    <citation type="submission" date="2019-08" db="EMBL/GenBank/DDBJ databases">
        <title>Genome of Aequorivita lipolytica Y10-2 (type strain).</title>
        <authorList>
            <person name="Bowman J.P."/>
        </authorList>
    </citation>
    <scope>NUCLEOTIDE SEQUENCE [LARGE SCALE GENOMIC DNA]</scope>
    <source>
        <strain evidence="1 2">Y10-2</strain>
    </source>
</reference>
<dbReference type="RefSeq" id="WP_146743159.1">
    <property type="nucleotide sequence ID" value="NZ_CBCRZQ010000006.1"/>
</dbReference>
<dbReference type="SUPFAM" id="SSF52540">
    <property type="entry name" value="P-loop containing nucleoside triphosphate hydrolases"/>
    <property type="match status" value="1"/>
</dbReference>
<dbReference type="PANTHER" id="PTHR36978:SF4">
    <property type="entry name" value="P-LOOP CONTAINING NUCLEOSIDE TRIPHOSPHATE HYDROLASE PROTEIN"/>
    <property type="match status" value="1"/>
</dbReference>
<dbReference type="Pfam" id="PF17784">
    <property type="entry name" value="Sulfotransfer_4"/>
    <property type="match status" value="1"/>
</dbReference>
<comment type="caution">
    <text evidence="1">The sequence shown here is derived from an EMBL/GenBank/DDBJ whole genome shotgun (WGS) entry which is preliminary data.</text>
</comment>